<keyword evidence="3" id="KW-1185">Reference proteome</keyword>
<proteinExistence type="predicted"/>
<sequence length="153" mass="17218">MLSRSSRSSLDSSEEDARNDRSSSPSAQPAGDTLPWNRPKRHGVHRRSGADAVLEPAERAVLRLAGEGSEGAQRGALSVRRPFIPFPATMFSRIRVIRISLATTQQTHRHNKNSGHCLHPRTQLHVTIKDRFWRVLLHFTSSSILTDRHAMRL</sequence>
<protein>
    <submittedName>
        <fullName evidence="2">Uncharacterized protein</fullName>
    </submittedName>
</protein>
<reference evidence="2" key="2">
    <citation type="submission" date="2025-09" db="UniProtKB">
        <authorList>
            <consortium name="Ensembl"/>
        </authorList>
    </citation>
    <scope>IDENTIFICATION</scope>
</reference>
<reference evidence="2" key="1">
    <citation type="submission" date="2025-08" db="UniProtKB">
        <authorList>
            <consortium name="Ensembl"/>
        </authorList>
    </citation>
    <scope>IDENTIFICATION</scope>
</reference>
<evidence type="ECO:0000313" key="2">
    <source>
        <dbReference type="Ensembl" id="ENSEBUP00000021761.1"/>
    </source>
</evidence>
<name>A0A8C4WZ87_EPTBU</name>
<feature type="compositionally biased region" description="Low complexity" evidence="1">
    <location>
        <begin position="1"/>
        <end position="11"/>
    </location>
</feature>
<feature type="compositionally biased region" description="Basic residues" evidence="1">
    <location>
        <begin position="38"/>
        <end position="47"/>
    </location>
</feature>
<evidence type="ECO:0000256" key="1">
    <source>
        <dbReference type="SAM" id="MobiDB-lite"/>
    </source>
</evidence>
<dbReference type="Ensembl" id="ENSEBUT00000022337.1">
    <property type="protein sequence ID" value="ENSEBUP00000021761.1"/>
    <property type="gene ID" value="ENSEBUG00000013426.1"/>
</dbReference>
<feature type="region of interest" description="Disordered" evidence="1">
    <location>
        <begin position="1"/>
        <end position="52"/>
    </location>
</feature>
<organism evidence="2 3">
    <name type="scientific">Eptatretus burgeri</name>
    <name type="common">Inshore hagfish</name>
    <dbReference type="NCBI Taxonomy" id="7764"/>
    <lineage>
        <taxon>Eukaryota</taxon>
        <taxon>Metazoa</taxon>
        <taxon>Chordata</taxon>
        <taxon>Craniata</taxon>
        <taxon>Vertebrata</taxon>
        <taxon>Cyclostomata</taxon>
        <taxon>Myxini</taxon>
        <taxon>Myxiniformes</taxon>
        <taxon>Myxinidae</taxon>
        <taxon>Eptatretinae</taxon>
        <taxon>Eptatretus</taxon>
    </lineage>
</organism>
<evidence type="ECO:0000313" key="3">
    <source>
        <dbReference type="Proteomes" id="UP000694388"/>
    </source>
</evidence>
<dbReference type="Proteomes" id="UP000694388">
    <property type="component" value="Unplaced"/>
</dbReference>
<accession>A0A8C4WZ87</accession>
<dbReference type="AlphaFoldDB" id="A0A8C4WZ87"/>